<dbReference type="GO" id="GO:0005412">
    <property type="term" value="F:D-glucose:sodium symporter activity"/>
    <property type="evidence" value="ECO:0007669"/>
    <property type="project" value="TreeGrafter"/>
</dbReference>
<feature type="transmembrane region" description="Helical" evidence="23">
    <location>
        <begin position="412"/>
        <end position="433"/>
    </location>
</feature>
<dbReference type="PROSITE" id="PS00456">
    <property type="entry name" value="NA_SOLUT_SYMP_1"/>
    <property type="match status" value="1"/>
</dbReference>
<evidence type="ECO:0000256" key="13">
    <source>
        <dbReference type="ARBA" id="ARBA00023180"/>
    </source>
</evidence>
<keyword evidence="4" id="KW-1003">Cell membrane</keyword>
<evidence type="ECO:0000256" key="8">
    <source>
        <dbReference type="ARBA" id="ARBA00022989"/>
    </source>
</evidence>
<accession>A0AAX7VUL2</accession>
<comment type="subcellular location">
    <subcellularLocation>
        <location evidence="1">Apical cell membrane</location>
        <topology evidence="1">Multi-pass membrane protein</topology>
    </subcellularLocation>
</comment>
<name>A0AAX7VUL2_ASTCA</name>
<comment type="subunit">
    <text evidence="17">Forms a heterodimer (via TM13) with PDZK1IP1 (via N-terminal transmembrane helix); this interaction enhances SLC5A2 transporter activity.</text>
</comment>
<evidence type="ECO:0000256" key="22">
    <source>
        <dbReference type="SAM" id="MobiDB-lite"/>
    </source>
</evidence>
<dbReference type="InterPro" id="IPR038377">
    <property type="entry name" value="Na/Glc_symporter_sf"/>
</dbReference>
<dbReference type="InterPro" id="IPR001734">
    <property type="entry name" value="Na/solute_symporter"/>
</dbReference>
<gene>
    <name evidence="24" type="primary">SLC5A2</name>
</gene>
<evidence type="ECO:0000256" key="19">
    <source>
        <dbReference type="ARBA" id="ARBA00078596"/>
    </source>
</evidence>
<feature type="transmembrane region" description="Helical" evidence="23">
    <location>
        <begin position="303"/>
        <end position="324"/>
    </location>
</feature>
<reference evidence="25" key="2">
    <citation type="submission" date="2023-03" db="EMBL/GenBank/DDBJ databases">
        <authorList>
            <consortium name="Wellcome Sanger Institute Data Sharing"/>
        </authorList>
    </citation>
    <scope>NUCLEOTIDE SEQUENCE [LARGE SCALE GENOMIC DNA]</scope>
</reference>
<dbReference type="Proteomes" id="UP000265100">
    <property type="component" value="Chromosome 14"/>
</dbReference>
<dbReference type="GO" id="GO:0016324">
    <property type="term" value="C:apical plasma membrane"/>
    <property type="evidence" value="ECO:0007669"/>
    <property type="project" value="UniProtKB-SubCell"/>
</dbReference>
<evidence type="ECO:0000256" key="17">
    <source>
        <dbReference type="ARBA" id="ARBA00063331"/>
    </source>
</evidence>
<feature type="transmembrane region" description="Helical" evidence="23">
    <location>
        <begin position="16"/>
        <end position="35"/>
    </location>
</feature>
<evidence type="ECO:0000256" key="2">
    <source>
        <dbReference type="ARBA" id="ARBA00006434"/>
    </source>
</evidence>
<feature type="transmembrane region" description="Helical" evidence="23">
    <location>
        <begin position="130"/>
        <end position="156"/>
    </location>
</feature>
<feature type="transmembrane region" description="Helical" evidence="23">
    <location>
        <begin position="162"/>
        <end position="189"/>
    </location>
</feature>
<feature type="transmembrane region" description="Helical" evidence="23">
    <location>
        <begin position="264"/>
        <end position="282"/>
    </location>
</feature>
<keyword evidence="5 23" id="KW-0812">Transmembrane</keyword>
<comment type="similarity">
    <text evidence="2 21">Belongs to the sodium:solute symporter (SSF) (TC 2.A.21) family.</text>
</comment>
<comment type="catalytic activity">
    <reaction evidence="15">
        <text>D-glucose(out) + Na(+)(out) = D-glucose(in) + Na(+)(in)</text>
        <dbReference type="Rhea" id="RHEA:70571"/>
        <dbReference type="ChEBI" id="CHEBI:4167"/>
        <dbReference type="ChEBI" id="CHEBI:29101"/>
    </reaction>
    <physiologicalReaction direction="left-to-right" evidence="15">
        <dbReference type="Rhea" id="RHEA:70572"/>
    </physiologicalReaction>
</comment>
<evidence type="ECO:0000313" key="25">
    <source>
        <dbReference type="Proteomes" id="UP000265100"/>
    </source>
</evidence>
<evidence type="ECO:0000256" key="15">
    <source>
        <dbReference type="ARBA" id="ARBA00050129"/>
    </source>
</evidence>
<feature type="region of interest" description="Disordered" evidence="22">
    <location>
        <begin position="607"/>
        <end position="630"/>
    </location>
</feature>
<evidence type="ECO:0000256" key="12">
    <source>
        <dbReference type="ARBA" id="ARBA00023157"/>
    </source>
</evidence>
<feature type="transmembrane region" description="Helical" evidence="23">
    <location>
        <begin position="90"/>
        <end position="110"/>
    </location>
</feature>
<feature type="transmembrane region" description="Helical" evidence="23">
    <location>
        <begin position="371"/>
        <end position="391"/>
    </location>
</feature>
<evidence type="ECO:0000256" key="18">
    <source>
        <dbReference type="ARBA" id="ARBA00072719"/>
    </source>
</evidence>
<dbReference type="Gene3D" id="1.20.1730.10">
    <property type="entry name" value="Sodium/glucose cotransporter"/>
    <property type="match status" value="1"/>
</dbReference>
<dbReference type="Pfam" id="PF00474">
    <property type="entry name" value="SSF"/>
    <property type="match status" value="1"/>
</dbReference>
<feature type="transmembrane region" description="Helical" evidence="23">
    <location>
        <begin position="445"/>
        <end position="467"/>
    </location>
</feature>
<keyword evidence="14" id="KW-0739">Sodium transport</keyword>
<keyword evidence="11 23" id="KW-0472">Membrane</keyword>
<keyword evidence="12" id="KW-1015">Disulfide bond</keyword>
<evidence type="ECO:0000256" key="7">
    <source>
        <dbReference type="ARBA" id="ARBA00022847"/>
    </source>
</evidence>
<reference evidence="24" key="4">
    <citation type="submission" date="2025-09" db="UniProtKB">
        <authorList>
            <consortium name="Ensembl"/>
        </authorList>
    </citation>
    <scope>IDENTIFICATION</scope>
</reference>
<evidence type="ECO:0000256" key="14">
    <source>
        <dbReference type="ARBA" id="ARBA00023201"/>
    </source>
</evidence>
<dbReference type="GeneTree" id="ENSGT00940000160533"/>
<evidence type="ECO:0000256" key="16">
    <source>
        <dbReference type="ARBA" id="ARBA00059702"/>
    </source>
</evidence>
<keyword evidence="6" id="KW-0479">Metal-binding</keyword>
<dbReference type="GO" id="GO:0046872">
    <property type="term" value="F:metal ion binding"/>
    <property type="evidence" value="ECO:0007669"/>
    <property type="project" value="UniProtKB-KW"/>
</dbReference>
<dbReference type="PANTHER" id="PTHR11819:SF145">
    <property type="entry name" value="SODIUM_GLUCOSE COTRANSPORTER 2"/>
    <property type="match status" value="1"/>
</dbReference>
<keyword evidence="8 23" id="KW-1133">Transmembrane helix</keyword>
<dbReference type="NCBIfam" id="TIGR00813">
    <property type="entry name" value="sss"/>
    <property type="match status" value="1"/>
</dbReference>
<evidence type="ECO:0000256" key="23">
    <source>
        <dbReference type="SAM" id="Phobius"/>
    </source>
</evidence>
<keyword evidence="13" id="KW-0325">Glycoprotein</keyword>
<dbReference type="PROSITE" id="PS50283">
    <property type="entry name" value="NA_SOLUT_SYMP_3"/>
    <property type="match status" value="1"/>
</dbReference>
<feature type="transmembrane region" description="Helical" evidence="23">
    <location>
        <begin position="516"/>
        <end position="538"/>
    </location>
</feature>
<evidence type="ECO:0000256" key="20">
    <source>
        <dbReference type="ARBA" id="ARBA00081561"/>
    </source>
</evidence>
<evidence type="ECO:0000313" key="24">
    <source>
        <dbReference type="Ensembl" id="ENSACLP00000086338.1"/>
    </source>
</evidence>
<evidence type="ECO:0000256" key="9">
    <source>
        <dbReference type="ARBA" id="ARBA00023053"/>
    </source>
</evidence>
<evidence type="ECO:0000256" key="11">
    <source>
        <dbReference type="ARBA" id="ARBA00023136"/>
    </source>
</evidence>
<organism evidence="24 25">
    <name type="scientific">Astatotilapia calliptera</name>
    <name type="common">Eastern happy</name>
    <name type="synonym">Chromis callipterus</name>
    <dbReference type="NCBI Taxonomy" id="8154"/>
    <lineage>
        <taxon>Eukaryota</taxon>
        <taxon>Metazoa</taxon>
        <taxon>Chordata</taxon>
        <taxon>Craniata</taxon>
        <taxon>Vertebrata</taxon>
        <taxon>Euteleostomi</taxon>
        <taxon>Actinopterygii</taxon>
        <taxon>Neopterygii</taxon>
        <taxon>Teleostei</taxon>
        <taxon>Neoteleostei</taxon>
        <taxon>Acanthomorphata</taxon>
        <taxon>Ovalentaria</taxon>
        <taxon>Cichlomorphae</taxon>
        <taxon>Cichliformes</taxon>
        <taxon>Cichlidae</taxon>
        <taxon>African cichlids</taxon>
        <taxon>Pseudocrenilabrinae</taxon>
        <taxon>Haplochromini</taxon>
        <taxon>Astatotilapia</taxon>
    </lineage>
</organism>
<dbReference type="Ensembl" id="ENSACLT00000068181.1">
    <property type="protein sequence ID" value="ENSACLP00000086338.1"/>
    <property type="gene ID" value="ENSACLG00000011662.2"/>
</dbReference>
<evidence type="ECO:0000256" key="6">
    <source>
        <dbReference type="ARBA" id="ARBA00022723"/>
    </source>
</evidence>
<feature type="transmembrane region" description="Helical" evidence="23">
    <location>
        <begin position="196"/>
        <end position="219"/>
    </location>
</feature>
<dbReference type="GO" id="GO:1904659">
    <property type="term" value="P:D-glucose transmembrane transport"/>
    <property type="evidence" value="ECO:0007669"/>
    <property type="project" value="UniProtKB-ARBA"/>
</dbReference>
<proteinExistence type="inferred from homology"/>
<evidence type="ECO:0000256" key="21">
    <source>
        <dbReference type="RuleBase" id="RU362091"/>
    </source>
</evidence>
<feature type="transmembrane region" description="Helical" evidence="23">
    <location>
        <begin position="55"/>
        <end position="84"/>
    </location>
</feature>
<keyword evidence="9" id="KW-0915">Sodium</keyword>
<keyword evidence="7" id="KW-0769">Symport</keyword>
<comment type="function">
    <text evidence="16">Electrogenic Na(+)-coupled sugar symporter that actively transports D-glucose at the plasma membrane, with a Na(+) to sugar coupling ratio of 1:1. Transporter activity is driven by a transmembrane Na(+) electrochemical gradient set by the Na(+)/K(+) pump. Unlike SLC5A1/SGLT1, requires the auxiliary protein PDZK1IP1/MAP17 for full transporter activity. Has a primary role in D-glucose reabsorption from glomerular filtrate across the brush border of the early proximal tubules of the kidney.</text>
</comment>
<evidence type="ECO:0000256" key="3">
    <source>
        <dbReference type="ARBA" id="ARBA00022448"/>
    </source>
</evidence>
<keyword evidence="10" id="KW-0406">Ion transport</keyword>
<evidence type="ECO:0000256" key="1">
    <source>
        <dbReference type="ARBA" id="ARBA00004424"/>
    </source>
</evidence>
<reference evidence="24 25" key="1">
    <citation type="submission" date="2018-05" db="EMBL/GenBank/DDBJ databases">
        <authorList>
            <person name="Datahose"/>
        </authorList>
    </citation>
    <scope>NUCLEOTIDE SEQUENCE</scope>
</reference>
<dbReference type="InterPro" id="IPR018212">
    <property type="entry name" value="Na/solute_symporter_CS"/>
</dbReference>
<evidence type="ECO:0000256" key="10">
    <source>
        <dbReference type="ARBA" id="ARBA00023065"/>
    </source>
</evidence>
<protein>
    <recommendedName>
        <fullName evidence="18">Sodium/glucose cotransporter 2</fullName>
    </recommendedName>
    <alternativeName>
        <fullName evidence="20">Low affinity sodium-glucose cotransporter</fullName>
    </alternativeName>
    <alternativeName>
        <fullName evidence="19">Solute carrier family 5 member 2</fullName>
    </alternativeName>
</protein>
<keyword evidence="3" id="KW-0813">Transport</keyword>
<dbReference type="PANTHER" id="PTHR11819">
    <property type="entry name" value="SOLUTE CARRIER FAMILY 5"/>
    <property type="match status" value="1"/>
</dbReference>
<dbReference type="FunFam" id="1.20.1730.10:FF:000010">
    <property type="entry name" value="Solute carrier family 5 member 2"/>
    <property type="match status" value="1"/>
</dbReference>
<keyword evidence="25" id="KW-1185">Reference proteome</keyword>
<dbReference type="AlphaFoldDB" id="A0AAX7VUL2"/>
<evidence type="ECO:0000256" key="5">
    <source>
        <dbReference type="ARBA" id="ARBA00022692"/>
    </source>
</evidence>
<reference evidence="24" key="3">
    <citation type="submission" date="2025-08" db="UniProtKB">
        <authorList>
            <consortium name="Ensembl"/>
        </authorList>
    </citation>
    <scope>IDENTIFICATION</scope>
</reference>
<sequence>IGAMADKVTISNPADISIIVGYFIVVISVGVWSMFRTNRGTVGGYFLAGRTMTWWPVGASLFASNIGSGHFVGLAGTGAAGGIAVGGFEWSALFIVLLLGWLFVPVYLTAGVITMPQYLKKRFGGTRISLYLSVISLLLYILTKISVDMFSGAVFIQQALGWNIYVAVIALLLITALYTVTGGLAALMYTDTVQTFVIIAGAFVLTGFSFAKVGGYSALLNKYSSATPLNFTSLEPHRYNISPHCYTPRADAFNLLRDPAAGDLPWPGVLIGIPIGGIWYWCTDQVIVQRCLAARSITDVKAGCIMCGYLKLLPMFLMVFPGMISRILYTDEVGCVVPELCKNICGTEVGCSNIAYPKLVISIMPDGLRGLMLAVMLAALMSSLASIFNSSSTLFTMDIWTRIRPQATERELIVVGRVWVLCIVAVSICWIPVVQAAQSGQLFDYIQSVSSYLAPPIAAVFLLAVFVKRVNETGAFWGLICGLLMGLCRMLLEFWFGTGSCIFPSSCPYLVCGIHYLHFAIILFFCTSALVLLVSCCSEPIDDQHLHRLVFSLRHSKEERKDLDWDDGEKQKKHSLKQLTNYFSLSVAEEEEQSGICQLIKRFFGQGGSSSPTNDEEEPEEPVQMPDISEDPVWKNTVDVNALIMMAVAVFMWGYYA</sequence>
<evidence type="ECO:0000256" key="4">
    <source>
        <dbReference type="ARBA" id="ARBA00022475"/>
    </source>
</evidence>
<feature type="transmembrane region" description="Helical" evidence="23">
    <location>
        <begin position="474"/>
        <end position="496"/>
    </location>
</feature>